<evidence type="ECO:0000256" key="2">
    <source>
        <dbReference type="ARBA" id="ARBA00004370"/>
    </source>
</evidence>
<evidence type="ECO:0000259" key="11">
    <source>
        <dbReference type="PROSITE" id="PS50109"/>
    </source>
</evidence>
<keyword evidence="9" id="KW-0902">Two-component regulatory system</keyword>
<evidence type="ECO:0000256" key="10">
    <source>
        <dbReference type="SAM" id="Phobius"/>
    </source>
</evidence>
<feature type="transmembrane region" description="Helical" evidence="10">
    <location>
        <begin position="7"/>
        <end position="29"/>
    </location>
</feature>
<evidence type="ECO:0000256" key="9">
    <source>
        <dbReference type="ARBA" id="ARBA00023012"/>
    </source>
</evidence>
<dbReference type="Proteomes" id="UP000579281">
    <property type="component" value="Unassembled WGS sequence"/>
</dbReference>
<dbReference type="SMART" id="SM00388">
    <property type="entry name" value="HisKA"/>
    <property type="match status" value="1"/>
</dbReference>
<protein>
    <recommendedName>
        <fullName evidence="3">histidine kinase</fullName>
        <ecNumber evidence="3">2.7.13.3</ecNumber>
    </recommendedName>
</protein>
<dbReference type="SUPFAM" id="SSF47384">
    <property type="entry name" value="Homodimeric domain of signal transducing histidine kinase"/>
    <property type="match status" value="1"/>
</dbReference>
<feature type="transmembrane region" description="Helical" evidence="10">
    <location>
        <begin position="49"/>
        <end position="74"/>
    </location>
</feature>
<keyword evidence="13" id="KW-1185">Reference proteome</keyword>
<reference evidence="12 13" key="1">
    <citation type="submission" date="2020-08" db="EMBL/GenBank/DDBJ databases">
        <title>Genomic Encyclopedia of Type Strains, Phase IV (KMG-IV): sequencing the most valuable type-strain genomes for metagenomic binning, comparative biology and taxonomic classification.</title>
        <authorList>
            <person name="Goeker M."/>
        </authorList>
    </citation>
    <scope>NUCLEOTIDE SEQUENCE [LARGE SCALE GENOMIC DNA]</scope>
    <source>
        <strain evidence="12 13">DSM 103526</strain>
    </source>
</reference>
<feature type="domain" description="Histidine kinase" evidence="11">
    <location>
        <begin position="246"/>
        <end position="446"/>
    </location>
</feature>
<dbReference type="PROSITE" id="PS50109">
    <property type="entry name" value="HIS_KIN"/>
    <property type="match status" value="1"/>
</dbReference>
<dbReference type="GO" id="GO:0005524">
    <property type="term" value="F:ATP binding"/>
    <property type="evidence" value="ECO:0007669"/>
    <property type="project" value="UniProtKB-KW"/>
</dbReference>
<organism evidence="12 13">
    <name type="scientific">Anaerosolibacter carboniphilus</name>
    <dbReference type="NCBI Taxonomy" id="1417629"/>
    <lineage>
        <taxon>Bacteria</taxon>
        <taxon>Bacillati</taxon>
        <taxon>Bacillota</taxon>
        <taxon>Clostridia</taxon>
        <taxon>Peptostreptococcales</taxon>
        <taxon>Thermotaleaceae</taxon>
        <taxon>Anaerosolibacter</taxon>
    </lineage>
</organism>
<evidence type="ECO:0000256" key="5">
    <source>
        <dbReference type="ARBA" id="ARBA00022679"/>
    </source>
</evidence>
<comment type="caution">
    <text evidence="12">The sequence shown here is derived from an EMBL/GenBank/DDBJ whole genome shotgun (WGS) entry which is preliminary data.</text>
</comment>
<keyword evidence="10" id="KW-0812">Transmembrane</keyword>
<keyword evidence="5" id="KW-0808">Transferase</keyword>
<dbReference type="InterPro" id="IPR036097">
    <property type="entry name" value="HisK_dim/P_sf"/>
</dbReference>
<dbReference type="GO" id="GO:0007234">
    <property type="term" value="P:osmosensory signaling via phosphorelay pathway"/>
    <property type="evidence" value="ECO:0007669"/>
    <property type="project" value="TreeGrafter"/>
</dbReference>
<dbReference type="PRINTS" id="PR00344">
    <property type="entry name" value="BCTRLSENSOR"/>
</dbReference>
<dbReference type="InterPro" id="IPR003661">
    <property type="entry name" value="HisK_dim/P_dom"/>
</dbReference>
<evidence type="ECO:0000256" key="3">
    <source>
        <dbReference type="ARBA" id="ARBA00012438"/>
    </source>
</evidence>
<dbReference type="EMBL" id="JACHEN010000001">
    <property type="protein sequence ID" value="MBB6214185.1"/>
    <property type="molecule type" value="Genomic_DNA"/>
</dbReference>
<dbReference type="GO" id="GO:0030295">
    <property type="term" value="F:protein kinase activator activity"/>
    <property type="evidence" value="ECO:0007669"/>
    <property type="project" value="TreeGrafter"/>
</dbReference>
<dbReference type="AlphaFoldDB" id="A0A841KVG7"/>
<proteinExistence type="predicted"/>
<dbReference type="SUPFAM" id="SSF55874">
    <property type="entry name" value="ATPase domain of HSP90 chaperone/DNA topoisomerase II/histidine kinase"/>
    <property type="match status" value="1"/>
</dbReference>
<dbReference type="GO" id="GO:0000155">
    <property type="term" value="F:phosphorelay sensor kinase activity"/>
    <property type="evidence" value="ECO:0007669"/>
    <property type="project" value="InterPro"/>
</dbReference>
<dbReference type="GO" id="GO:0000156">
    <property type="term" value="F:phosphorelay response regulator activity"/>
    <property type="evidence" value="ECO:0007669"/>
    <property type="project" value="TreeGrafter"/>
</dbReference>
<dbReference type="InterPro" id="IPR036890">
    <property type="entry name" value="HATPase_C_sf"/>
</dbReference>
<name>A0A841KVG7_9FIRM</name>
<evidence type="ECO:0000256" key="6">
    <source>
        <dbReference type="ARBA" id="ARBA00022741"/>
    </source>
</evidence>
<accession>A0A841KVG7</accession>
<keyword evidence="10" id="KW-0472">Membrane</keyword>
<dbReference type="InterPro" id="IPR050351">
    <property type="entry name" value="BphY/WalK/GraS-like"/>
</dbReference>
<feature type="transmembrane region" description="Helical" evidence="10">
    <location>
        <begin position="136"/>
        <end position="153"/>
    </location>
</feature>
<dbReference type="Pfam" id="PF02518">
    <property type="entry name" value="HATPase_c"/>
    <property type="match status" value="1"/>
</dbReference>
<comment type="catalytic activity">
    <reaction evidence="1">
        <text>ATP + protein L-histidine = ADP + protein N-phospho-L-histidine.</text>
        <dbReference type="EC" id="2.7.13.3"/>
    </reaction>
</comment>
<dbReference type="SMART" id="SM00387">
    <property type="entry name" value="HATPase_c"/>
    <property type="match status" value="1"/>
</dbReference>
<keyword evidence="4" id="KW-0597">Phosphoprotein</keyword>
<feature type="transmembrane region" description="Helical" evidence="10">
    <location>
        <begin position="86"/>
        <end position="106"/>
    </location>
</feature>
<keyword evidence="8" id="KW-0067">ATP-binding</keyword>
<dbReference type="PANTHER" id="PTHR42878">
    <property type="entry name" value="TWO-COMPONENT HISTIDINE KINASE"/>
    <property type="match status" value="1"/>
</dbReference>
<dbReference type="RefSeq" id="WP_184307351.1">
    <property type="nucleotide sequence ID" value="NZ_JACHEN010000001.1"/>
</dbReference>
<feature type="transmembrane region" description="Helical" evidence="10">
    <location>
        <begin position="112"/>
        <end position="131"/>
    </location>
</feature>
<dbReference type="InterPro" id="IPR005467">
    <property type="entry name" value="His_kinase_dom"/>
</dbReference>
<dbReference type="InterPro" id="IPR004358">
    <property type="entry name" value="Sig_transdc_His_kin-like_C"/>
</dbReference>
<keyword evidence="6" id="KW-0547">Nucleotide-binding</keyword>
<dbReference type="Gene3D" id="3.30.565.10">
    <property type="entry name" value="Histidine kinase-like ATPase, C-terminal domain"/>
    <property type="match status" value="1"/>
</dbReference>
<keyword evidence="10" id="KW-1133">Transmembrane helix</keyword>
<dbReference type="EC" id="2.7.13.3" evidence="3"/>
<sequence>MRRNKIFMVGGILLIGLGSLFPLITEAAWFNIIFKIRKAINAGDSGHLILAAASMSFLYAMQSTFLFLGTILIIHYSELERIFSRFTTSIIFFLIIFLHIMNFTISGLSWEPVSTILALIIALFIFEKLFWKTNSLLHVSIVLIQVFFAFYWLNIMPVFSPYRIGQSDISFSIKIAALYLQASSVLNFTGFAFFFPFMFSAFTTTILFISYSQNMNMMKENYEKEREIQDMKAKVLENRIYKEVKSLVHDLKTPLVTIRGLNSLLALSKDTGKLEEYSGRIDNSVDKMSEMISNFLYETSRQKLQATELINYIRAQLPLEDESIKIEIKIADKLPDIRVNKIIVARAVINVLENAMIVPCKHAYKNIIFEAKPACNGLYIMIQDNGIGIKRSELPRIWDVGYSTNNTSGLGLPFAKQIIEENEGAIDIVSEPDCGTVVSIFLPSVDSFSSSSC</sequence>
<dbReference type="InterPro" id="IPR003594">
    <property type="entry name" value="HATPase_dom"/>
</dbReference>
<evidence type="ECO:0000256" key="7">
    <source>
        <dbReference type="ARBA" id="ARBA00022777"/>
    </source>
</evidence>
<feature type="transmembrane region" description="Helical" evidence="10">
    <location>
        <begin position="188"/>
        <end position="209"/>
    </location>
</feature>
<keyword evidence="7 12" id="KW-0418">Kinase</keyword>
<evidence type="ECO:0000313" key="13">
    <source>
        <dbReference type="Proteomes" id="UP000579281"/>
    </source>
</evidence>
<evidence type="ECO:0000256" key="4">
    <source>
        <dbReference type="ARBA" id="ARBA00022553"/>
    </source>
</evidence>
<dbReference type="PANTHER" id="PTHR42878:SF7">
    <property type="entry name" value="SENSOR HISTIDINE KINASE GLRK"/>
    <property type="match status" value="1"/>
</dbReference>
<evidence type="ECO:0000256" key="8">
    <source>
        <dbReference type="ARBA" id="ARBA00022840"/>
    </source>
</evidence>
<evidence type="ECO:0000313" key="12">
    <source>
        <dbReference type="EMBL" id="MBB6214185.1"/>
    </source>
</evidence>
<dbReference type="CDD" id="cd00082">
    <property type="entry name" value="HisKA"/>
    <property type="match status" value="1"/>
</dbReference>
<dbReference type="Gene3D" id="1.10.287.130">
    <property type="match status" value="1"/>
</dbReference>
<dbReference type="Pfam" id="PF00512">
    <property type="entry name" value="HisKA"/>
    <property type="match status" value="1"/>
</dbReference>
<evidence type="ECO:0000256" key="1">
    <source>
        <dbReference type="ARBA" id="ARBA00000085"/>
    </source>
</evidence>
<gene>
    <name evidence="12" type="ORF">HNQ80_000254</name>
</gene>
<comment type="subcellular location">
    <subcellularLocation>
        <location evidence="2">Membrane</location>
    </subcellularLocation>
</comment>